<dbReference type="Proteomes" id="UP001597252">
    <property type="component" value="Unassembled WGS sequence"/>
</dbReference>
<reference evidence="2" key="1">
    <citation type="journal article" date="2019" name="Int. J. Syst. Evol. Microbiol.">
        <title>The Global Catalogue of Microorganisms (GCM) 10K type strain sequencing project: providing services to taxonomists for standard genome sequencing and annotation.</title>
        <authorList>
            <consortium name="The Broad Institute Genomics Platform"/>
            <consortium name="The Broad Institute Genome Sequencing Center for Infectious Disease"/>
            <person name="Wu L."/>
            <person name="Ma J."/>
        </authorList>
    </citation>
    <scope>NUCLEOTIDE SEQUENCE [LARGE SCALE GENOMIC DNA]</scope>
    <source>
        <strain evidence="2">CCM 8903</strain>
    </source>
</reference>
<dbReference type="Pfam" id="PF05147">
    <property type="entry name" value="LANC_like"/>
    <property type="match status" value="1"/>
</dbReference>
<evidence type="ECO:0000313" key="2">
    <source>
        <dbReference type="Proteomes" id="UP001597252"/>
    </source>
</evidence>
<proteinExistence type="predicted"/>
<comment type="caution">
    <text evidence="1">The sequence shown here is derived from an EMBL/GenBank/DDBJ whole genome shotgun (WGS) entry which is preliminary data.</text>
</comment>
<protein>
    <submittedName>
        <fullName evidence="1">Lanthionine synthetase LanC family protein</fullName>
    </submittedName>
</protein>
<evidence type="ECO:0000313" key="1">
    <source>
        <dbReference type="EMBL" id="MFD1484781.1"/>
    </source>
</evidence>
<name>A0ABW4E7T1_9LACO</name>
<dbReference type="EMBL" id="JBHTON010000015">
    <property type="protein sequence ID" value="MFD1484781.1"/>
    <property type="molecule type" value="Genomic_DNA"/>
</dbReference>
<dbReference type="RefSeq" id="WP_225419493.1">
    <property type="nucleotide sequence ID" value="NZ_JBHTON010000015.1"/>
</dbReference>
<accession>A0ABW4E7T1</accession>
<dbReference type="InterPro" id="IPR007822">
    <property type="entry name" value="LANC-like"/>
</dbReference>
<keyword evidence="2" id="KW-1185">Reference proteome</keyword>
<dbReference type="Gene3D" id="1.50.10.20">
    <property type="match status" value="1"/>
</dbReference>
<dbReference type="SMART" id="SM01260">
    <property type="entry name" value="LANC_like"/>
    <property type="match status" value="1"/>
</dbReference>
<dbReference type="CDD" id="cd04434">
    <property type="entry name" value="LanC_like"/>
    <property type="match status" value="1"/>
</dbReference>
<dbReference type="SUPFAM" id="SSF158745">
    <property type="entry name" value="LanC-like"/>
    <property type="match status" value="1"/>
</dbReference>
<dbReference type="PRINTS" id="PR01950">
    <property type="entry name" value="LANCSUPER"/>
</dbReference>
<organism evidence="1 2">
    <name type="scientific">Lacticaseibacillus baoqingensis</name>
    <dbReference type="NCBI Taxonomy" id="2486013"/>
    <lineage>
        <taxon>Bacteria</taxon>
        <taxon>Bacillati</taxon>
        <taxon>Bacillota</taxon>
        <taxon>Bacilli</taxon>
        <taxon>Lactobacillales</taxon>
        <taxon>Lactobacillaceae</taxon>
        <taxon>Lacticaseibacillus</taxon>
    </lineage>
</organism>
<gene>
    <name evidence="1" type="ORF">ACFQ5J_06010</name>
</gene>
<sequence>MTKYLQAAQAVFDYIDARQVTTPQGIYWDLSDAFNGDWRYYDDISLYAGSAGILKFLLALYQATEQEDYLTEAKLAGDYLCYRWESHSPMQKAFTPYAFTTGYAGVAFVLDELYTVTKTPRYHQTVQSIAEAIVRDLRPSGDWSGQIGVVADGGTALFLLAIAPRYHVKGLPAALVRFGDRLISQQRHEADGSNYYIGFDLKFVGGPLGKFNTGFPLGPAGVAYTLLKLYEFTGEKRFLAATVGVDKFYQNHSLSKQAIRLPHYLPDDNHMCYVGYCGGPVGTSRYFYEYYRQTGDPAYLTAFNQTIAGLDELGVPTQRSEGYWQTENYCCGTAGVLQFYLGAFLALHDPRMLELAKVTADGLLARAVATDAGIMWQQAFERKRPDNLAFGLGYYDGAAGIGASLLQLHQVESGYFDYQRMVDDPYPQNVASTNFAE</sequence>